<comment type="caution">
    <text evidence="3">The sequence shown here is derived from an EMBL/GenBank/DDBJ whole genome shotgun (WGS) entry which is preliminary data.</text>
</comment>
<dbReference type="InterPro" id="IPR051682">
    <property type="entry name" value="Mito_Persulfide_Diox"/>
</dbReference>
<evidence type="ECO:0000256" key="1">
    <source>
        <dbReference type="ARBA" id="ARBA00022723"/>
    </source>
</evidence>
<dbReference type="InterPro" id="IPR044528">
    <property type="entry name" value="POD-like_MBL-fold"/>
</dbReference>
<dbReference type="GO" id="GO:0016787">
    <property type="term" value="F:hydrolase activity"/>
    <property type="evidence" value="ECO:0007669"/>
    <property type="project" value="UniProtKB-KW"/>
</dbReference>
<dbReference type="GO" id="GO:0050313">
    <property type="term" value="F:sulfur dioxygenase activity"/>
    <property type="evidence" value="ECO:0007669"/>
    <property type="project" value="InterPro"/>
</dbReference>
<evidence type="ECO:0000313" key="4">
    <source>
        <dbReference type="Proteomes" id="UP000288405"/>
    </source>
</evidence>
<dbReference type="OrthoDB" id="9784009at2"/>
<accession>A0A432WMZ7</accession>
<evidence type="ECO:0000313" key="3">
    <source>
        <dbReference type="EMBL" id="RUO35180.1"/>
    </source>
</evidence>
<dbReference type="PANTHER" id="PTHR43084:SF1">
    <property type="entry name" value="PERSULFIDE DIOXYGENASE ETHE1, MITOCHONDRIAL"/>
    <property type="match status" value="1"/>
</dbReference>
<dbReference type="SUPFAM" id="SSF56281">
    <property type="entry name" value="Metallo-hydrolase/oxidoreductase"/>
    <property type="match status" value="1"/>
</dbReference>
<dbReference type="GO" id="GO:0046872">
    <property type="term" value="F:metal ion binding"/>
    <property type="evidence" value="ECO:0007669"/>
    <property type="project" value="UniProtKB-KW"/>
</dbReference>
<dbReference type="InterPro" id="IPR001279">
    <property type="entry name" value="Metallo-B-lactamas"/>
</dbReference>
<dbReference type="GO" id="GO:0070813">
    <property type="term" value="P:hydrogen sulfide metabolic process"/>
    <property type="evidence" value="ECO:0007669"/>
    <property type="project" value="TreeGrafter"/>
</dbReference>
<dbReference type="EMBL" id="PIPM01000003">
    <property type="protein sequence ID" value="RUO35180.1"/>
    <property type="molecule type" value="Genomic_DNA"/>
</dbReference>
<dbReference type="Gene3D" id="3.60.15.10">
    <property type="entry name" value="Ribonuclease Z/Hydroxyacylglutathione hydrolase-like"/>
    <property type="match status" value="1"/>
</dbReference>
<gene>
    <name evidence="3" type="ORF">CWE11_03855</name>
</gene>
<evidence type="ECO:0000259" key="2">
    <source>
        <dbReference type="SMART" id="SM00849"/>
    </source>
</evidence>
<dbReference type="SMART" id="SM00849">
    <property type="entry name" value="Lactamase_B"/>
    <property type="match status" value="1"/>
</dbReference>
<keyword evidence="3" id="KW-0378">Hydrolase</keyword>
<dbReference type="Proteomes" id="UP000288405">
    <property type="component" value="Unassembled WGS sequence"/>
</dbReference>
<name>A0A432WMZ7_9GAMM</name>
<proteinExistence type="predicted"/>
<dbReference type="InterPro" id="IPR036866">
    <property type="entry name" value="RibonucZ/Hydroxyglut_hydro"/>
</dbReference>
<dbReference type="GO" id="GO:0006749">
    <property type="term" value="P:glutathione metabolic process"/>
    <property type="evidence" value="ECO:0007669"/>
    <property type="project" value="InterPro"/>
</dbReference>
<dbReference type="PANTHER" id="PTHR43084">
    <property type="entry name" value="PERSULFIDE DIOXYGENASE ETHE1"/>
    <property type="match status" value="1"/>
</dbReference>
<sequence length="294" mass="32675">MYSYAFSTFFVHGFLDSESETFSYVVYDKTTQDAVIIDPVLDFDYASGHTKTTGADTILEFIASHHLRVHRILETHAHADHLSAAPYLKQKTGARIGIGEHIRDVQAIFKDVFHFEKEFLPNGTQFDDLFSDHEEFTAGSLKFRVIHTPGHTPADIAYIINEEAVFVGDTLFMPDVGTARCDFPGGSSATLFDSIQKLLALPADMQLFICHDYPPKGREHECQTTVEAQANTNIHVGGNASKAAFVEKRDARDATLAMPKLIIPSVQVNVRAGYFPPAESNGVTYLKIPIDHLR</sequence>
<keyword evidence="1" id="KW-0479">Metal-binding</keyword>
<dbReference type="Pfam" id="PF00753">
    <property type="entry name" value="Lactamase_B"/>
    <property type="match status" value="1"/>
</dbReference>
<organism evidence="3 4">
    <name type="scientific">Aliidiomarina sanyensis</name>
    <dbReference type="NCBI Taxonomy" id="1249555"/>
    <lineage>
        <taxon>Bacteria</taxon>
        <taxon>Pseudomonadati</taxon>
        <taxon>Pseudomonadota</taxon>
        <taxon>Gammaproteobacteria</taxon>
        <taxon>Alteromonadales</taxon>
        <taxon>Idiomarinaceae</taxon>
        <taxon>Aliidiomarina</taxon>
    </lineage>
</organism>
<dbReference type="RefSeq" id="WP_126776297.1">
    <property type="nucleotide sequence ID" value="NZ_PIPM01000003.1"/>
</dbReference>
<dbReference type="CDD" id="cd07724">
    <property type="entry name" value="POD-like_MBL-fold"/>
    <property type="match status" value="1"/>
</dbReference>
<dbReference type="AlphaFoldDB" id="A0A432WMZ7"/>
<feature type="domain" description="Metallo-beta-lactamase" evidence="2">
    <location>
        <begin position="20"/>
        <end position="211"/>
    </location>
</feature>
<reference evidence="3 4" key="1">
    <citation type="journal article" date="2011" name="Front. Microbiol.">
        <title>Genomic signatures of strain selection and enhancement in Bacillus atrophaeus var. globigii, a historical biowarfare simulant.</title>
        <authorList>
            <person name="Gibbons H.S."/>
            <person name="Broomall S.M."/>
            <person name="McNew L.A."/>
            <person name="Daligault H."/>
            <person name="Chapman C."/>
            <person name="Bruce D."/>
            <person name="Karavis M."/>
            <person name="Krepps M."/>
            <person name="McGregor P.A."/>
            <person name="Hong C."/>
            <person name="Park K.H."/>
            <person name="Akmal A."/>
            <person name="Feldman A."/>
            <person name="Lin J.S."/>
            <person name="Chang W.E."/>
            <person name="Higgs B.W."/>
            <person name="Demirev P."/>
            <person name="Lindquist J."/>
            <person name="Liem A."/>
            <person name="Fochler E."/>
            <person name="Read T.D."/>
            <person name="Tapia R."/>
            <person name="Johnson S."/>
            <person name="Bishop-Lilly K.A."/>
            <person name="Detter C."/>
            <person name="Han C."/>
            <person name="Sozhamannan S."/>
            <person name="Rosenzweig C.N."/>
            <person name="Skowronski E.W."/>
        </authorList>
    </citation>
    <scope>NUCLEOTIDE SEQUENCE [LARGE SCALE GENOMIC DNA]</scope>
    <source>
        <strain evidence="3 4">GYP-17</strain>
    </source>
</reference>
<keyword evidence="4" id="KW-1185">Reference proteome</keyword>
<protein>
    <submittedName>
        <fullName evidence="3">MBL fold metallo-hydrolase</fullName>
    </submittedName>
</protein>